<feature type="domain" description="PAS" evidence="2">
    <location>
        <begin position="493"/>
        <end position="524"/>
    </location>
</feature>
<name>A0ABR9FTR5_9GAMM</name>
<evidence type="ECO:0000259" key="3">
    <source>
        <dbReference type="PROSITE" id="PS50113"/>
    </source>
</evidence>
<dbReference type="CDD" id="cd01949">
    <property type="entry name" value="GGDEF"/>
    <property type="match status" value="1"/>
</dbReference>
<dbReference type="Gene3D" id="3.30.450.20">
    <property type="entry name" value="PAS domain"/>
    <property type="match status" value="4"/>
</dbReference>
<dbReference type="Pfam" id="PF00563">
    <property type="entry name" value="EAL"/>
    <property type="match status" value="1"/>
</dbReference>
<protein>
    <submittedName>
        <fullName evidence="6">EAL domain-containing protein</fullName>
    </submittedName>
</protein>
<feature type="transmembrane region" description="Helical" evidence="1">
    <location>
        <begin position="32"/>
        <end position="51"/>
    </location>
</feature>
<dbReference type="SUPFAM" id="SSF141868">
    <property type="entry name" value="EAL domain-like"/>
    <property type="match status" value="1"/>
</dbReference>
<evidence type="ECO:0000259" key="5">
    <source>
        <dbReference type="PROSITE" id="PS50887"/>
    </source>
</evidence>
<dbReference type="InterPro" id="IPR013656">
    <property type="entry name" value="PAS_4"/>
</dbReference>
<feature type="domain" description="PAC" evidence="3">
    <location>
        <begin position="551"/>
        <end position="603"/>
    </location>
</feature>
<dbReference type="InterPro" id="IPR001610">
    <property type="entry name" value="PAC"/>
</dbReference>
<dbReference type="PROSITE" id="PS50883">
    <property type="entry name" value="EAL"/>
    <property type="match status" value="1"/>
</dbReference>
<keyword evidence="7" id="KW-1185">Reference proteome</keyword>
<dbReference type="SUPFAM" id="SSF55785">
    <property type="entry name" value="PYP-like sensor domain (PAS domain)"/>
    <property type="match status" value="2"/>
</dbReference>
<dbReference type="Pfam" id="PF13426">
    <property type="entry name" value="PAS_9"/>
    <property type="match status" value="1"/>
</dbReference>
<reference evidence="6 7" key="1">
    <citation type="submission" date="2020-07" db="EMBL/GenBank/DDBJ databases">
        <title>Halophilic bacteria isolated from french cheeses.</title>
        <authorList>
            <person name="Kothe C.I."/>
            <person name="Farah-Kraiem B."/>
            <person name="Renault P."/>
            <person name="Dridi B."/>
        </authorList>
    </citation>
    <scope>NUCLEOTIDE SEQUENCE [LARGE SCALE GENOMIC DNA]</scope>
    <source>
        <strain evidence="6 7">FME20</strain>
    </source>
</reference>
<evidence type="ECO:0000259" key="2">
    <source>
        <dbReference type="PROSITE" id="PS50112"/>
    </source>
</evidence>
<dbReference type="InterPro" id="IPR052155">
    <property type="entry name" value="Biofilm_reg_signaling"/>
</dbReference>
<evidence type="ECO:0000259" key="4">
    <source>
        <dbReference type="PROSITE" id="PS50883"/>
    </source>
</evidence>
<comment type="caution">
    <text evidence="6">The sequence shown here is derived from an EMBL/GenBank/DDBJ whole genome shotgun (WGS) entry which is preliminary data.</text>
</comment>
<dbReference type="CDD" id="cd12914">
    <property type="entry name" value="PDC1_DGC_like"/>
    <property type="match status" value="1"/>
</dbReference>
<feature type="transmembrane region" description="Helical" evidence="1">
    <location>
        <begin position="306"/>
        <end position="328"/>
    </location>
</feature>
<dbReference type="CDD" id="cd00130">
    <property type="entry name" value="PAS"/>
    <property type="match status" value="2"/>
</dbReference>
<gene>
    <name evidence="6" type="ORF">EI547_01060</name>
</gene>
<dbReference type="InterPro" id="IPR000160">
    <property type="entry name" value="GGDEF_dom"/>
</dbReference>
<proteinExistence type="predicted"/>
<dbReference type="Gene3D" id="3.30.70.270">
    <property type="match status" value="1"/>
</dbReference>
<dbReference type="PROSITE" id="PS50112">
    <property type="entry name" value="PAS"/>
    <property type="match status" value="1"/>
</dbReference>
<feature type="domain" description="PAC" evidence="3">
    <location>
        <begin position="431"/>
        <end position="482"/>
    </location>
</feature>
<organism evidence="6 7">
    <name type="scientific">Halomonas colorata</name>
    <dbReference type="NCBI Taxonomy" id="2742615"/>
    <lineage>
        <taxon>Bacteria</taxon>
        <taxon>Pseudomonadati</taxon>
        <taxon>Pseudomonadota</taxon>
        <taxon>Gammaproteobacteria</taxon>
        <taxon>Oceanospirillales</taxon>
        <taxon>Halomonadaceae</taxon>
        <taxon>Halomonas</taxon>
    </lineage>
</organism>
<keyword evidence="1" id="KW-0812">Transmembrane</keyword>
<dbReference type="InterPro" id="IPR000700">
    <property type="entry name" value="PAS-assoc_C"/>
</dbReference>
<dbReference type="RefSeq" id="WP_192536575.1">
    <property type="nucleotide sequence ID" value="NZ_RRZB01000002.1"/>
</dbReference>
<dbReference type="SUPFAM" id="SSF55073">
    <property type="entry name" value="Nucleotide cyclase"/>
    <property type="match status" value="1"/>
</dbReference>
<evidence type="ECO:0000313" key="6">
    <source>
        <dbReference type="EMBL" id="MBE0462048.1"/>
    </source>
</evidence>
<keyword evidence="1" id="KW-1133">Transmembrane helix</keyword>
<dbReference type="Gene3D" id="3.20.20.450">
    <property type="entry name" value="EAL domain"/>
    <property type="match status" value="1"/>
</dbReference>
<dbReference type="SMART" id="SM00086">
    <property type="entry name" value="PAC"/>
    <property type="match status" value="2"/>
</dbReference>
<dbReference type="PROSITE" id="PS50887">
    <property type="entry name" value="GGDEF"/>
    <property type="match status" value="1"/>
</dbReference>
<dbReference type="PROSITE" id="PS50113">
    <property type="entry name" value="PAC"/>
    <property type="match status" value="2"/>
</dbReference>
<dbReference type="InterPro" id="IPR029787">
    <property type="entry name" value="Nucleotide_cyclase"/>
</dbReference>
<dbReference type="InterPro" id="IPR035919">
    <property type="entry name" value="EAL_sf"/>
</dbReference>
<feature type="domain" description="GGDEF" evidence="5">
    <location>
        <begin position="635"/>
        <end position="773"/>
    </location>
</feature>
<dbReference type="Pfam" id="PF08448">
    <property type="entry name" value="PAS_4"/>
    <property type="match status" value="1"/>
</dbReference>
<dbReference type="Proteomes" id="UP001645038">
    <property type="component" value="Unassembled WGS sequence"/>
</dbReference>
<dbReference type="InterPro" id="IPR043128">
    <property type="entry name" value="Rev_trsase/Diguanyl_cyclase"/>
</dbReference>
<accession>A0ABR9FTR5</accession>
<dbReference type="InterPro" id="IPR001633">
    <property type="entry name" value="EAL_dom"/>
</dbReference>
<dbReference type="InterPro" id="IPR035965">
    <property type="entry name" value="PAS-like_dom_sf"/>
</dbReference>
<evidence type="ECO:0000313" key="7">
    <source>
        <dbReference type="Proteomes" id="UP001645038"/>
    </source>
</evidence>
<dbReference type="CDD" id="cd12915">
    <property type="entry name" value="PDC2_DGC_like"/>
    <property type="match status" value="1"/>
</dbReference>
<dbReference type="CDD" id="cd01948">
    <property type="entry name" value="EAL"/>
    <property type="match status" value="1"/>
</dbReference>
<keyword evidence="1" id="KW-0472">Membrane</keyword>
<dbReference type="NCBIfam" id="TIGR00254">
    <property type="entry name" value="GGDEF"/>
    <property type="match status" value="1"/>
</dbReference>
<dbReference type="SMART" id="SM00267">
    <property type="entry name" value="GGDEF"/>
    <property type="match status" value="1"/>
</dbReference>
<dbReference type="SMART" id="SM00052">
    <property type="entry name" value="EAL"/>
    <property type="match status" value="1"/>
</dbReference>
<sequence>MPVLNALVQYDEDKGRERISYTSFRRQRRNVYILYILASLLLCSLFAWLLYEQRLQELNSVESHSAARSSIISEWVKSVFSQSNQALLSVDELADLQGMPIEATAGQMVKALNDRRHYAPLVQGISLLDTQGTVLASSGNNRYEGINLSDSDFFKILSNPDNSRQEDVVTPLQWTGEEPAYVLYHARRLTDQTGSFMGVAVASVAPQIFADTINQMQIEAGESIALIDPTLRLIARNPGLDEHTQIGAQLDGPTVQRIVDSGQLLWSNTMWSSLDNRERFFWIQKVQGYPLWIVVGMDMEQILAQWYQRLAILVGIWACIVVLGAWGVRHYVNRLKLALLLQYRLQELEQARARAQAGEAHLQALIDSIQDLIFVFNTQDRITYMHVLHNEMTIKGDTGLIGKHYNEILSPDLTKRFNAVFEQVKWHRKAVTIEYPLMVLNGELFFQAVVSPLVRADGSFSGTLVVARDITEAKKSEIELSIAAASFQAHLGIIITDAQGTILKANPTFTQITGYAEDEVIGHNPDMFGVRHHGPSFYHQLWRSVKKYGRWEGEVWSQRKNGDVFPEWLAISSISNADNQLTHYVATIVDISERKAAEQEIHQLAFFDSVTGLANRRLFMDRLEVALKEVVRHRSYGALLFIDIDHFKQINDVLGHPIGDHLLKGVARQLSQQLRESDTLARLGGDEFAVLIQSLDNDPVKAAQLAERIAHKLMATIRRTSTLIDHSISVSASIGITLLSHSPTGQDEYLQQADMALFQAKAKGRDTLCFFDPVMQAALLASIHLERDLRQALVLHQWQLYYQLQVDINGNAIGAEALLRWQHPERGLVSPEEFIPLLESTGLISEVGAWVLEKACYQLALWAQNDQLCHLTMSVNISPLQFHDIEFIPHVKAIFNRSKAPLERLKLEVTESLFLEPDDNAHDKMLSLKALGVRFSLDDFGTGYSSLAYLAQLPLDQLKIDQTFVQQVLTSSANAAIVESTIVLAESLDLEIIAEGVETRAQQAWLLAHGCCAYQGYLFGRPVTLEEFEAQLAAA</sequence>
<dbReference type="Pfam" id="PF00990">
    <property type="entry name" value="GGDEF"/>
    <property type="match status" value="1"/>
</dbReference>
<dbReference type="PANTHER" id="PTHR44757:SF2">
    <property type="entry name" value="BIOFILM ARCHITECTURE MAINTENANCE PROTEIN MBAA"/>
    <property type="match status" value="1"/>
</dbReference>
<dbReference type="PANTHER" id="PTHR44757">
    <property type="entry name" value="DIGUANYLATE CYCLASE DGCP"/>
    <property type="match status" value="1"/>
</dbReference>
<dbReference type="InterPro" id="IPR000014">
    <property type="entry name" value="PAS"/>
</dbReference>
<dbReference type="EMBL" id="RRZB01000002">
    <property type="protein sequence ID" value="MBE0462048.1"/>
    <property type="molecule type" value="Genomic_DNA"/>
</dbReference>
<dbReference type="NCBIfam" id="TIGR00229">
    <property type="entry name" value="sensory_box"/>
    <property type="match status" value="2"/>
</dbReference>
<evidence type="ECO:0000256" key="1">
    <source>
        <dbReference type="SAM" id="Phobius"/>
    </source>
</evidence>
<dbReference type="SMART" id="SM00091">
    <property type="entry name" value="PAS"/>
    <property type="match status" value="2"/>
</dbReference>
<feature type="domain" description="EAL" evidence="4">
    <location>
        <begin position="782"/>
        <end position="1035"/>
    </location>
</feature>